<evidence type="ECO:0000313" key="3">
    <source>
        <dbReference type="Proteomes" id="UP000807504"/>
    </source>
</evidence>
<proteinExistence type="predicted"/>
<gene>
    <name evidence="2" type="ORF">HNY73_004184</name>
</gene>
<keyword evidence="3" id="KW-1185">Reference proteome</keyword>
<dbReference type="AlphaFoldDB" id="A0A8T0FSX1"/>
<reference evidence="2" key="1">
    <citation type="journal article" date="2020" name="bioRxiv">
        <title>Chromosome-level reference genome of the European wasp spider Argiope bruennichi: a resource for studies on range expansion and evolutionary adaptation.</title>
        <authorList>
            <person name="Sheffer M.M."/>
            <person name="Hoppe A."/>
            <person name="Krehenwinkel H."/>
            <person name="Uhl G."/>
            <person name="Kuss A.W."/>
            <person name="Jensen L."/>
            <person name="Jensen C."/>
            <person name="Gillespie R.G."/>
            <person name="Hoff K.J."/>
            <person name="Prost S."/>
        </authorList>
    </citation>
    <scope>NUCLEOTIDE SEQUENCE</scope>
</reference>
<feature type="region of interest" description="Disordered" evidence="1">
    <location>
        <begin position="1"/>
        <end position="30"/>
    </location>
</feature>
<dbReference type="EMBL" id="JABXBU010000003">
    <property type="protein sequence ID" value="KAF8792610.1"/>
    <property type="molecule type" value="Genomic_DNA"/>
</dbReference>
<dbReference type="Proteomes" id="UP000807504">
    <property type="component" value="Unassembled WGS sequence"/>
</dbReference>
<reference evidence="2" key="2">
    <citation type="submission" date="2020-06" db="EMBL/GenBank/DDBJ databases">
        <authorList>
            <person name="Sheffer M."/>
        </authorList>
    </citation>
    <scope>NUCLEOTIDE SEQUENCE</scope>
</reference>
<comment type="caution">
    <text evidence="2">The sequence shown here is derived from an EMBL/GenBank/DDBJ whole genome shotgun (WGS) entry which is preliminary data.</text>
</comment>
<sequence>MLGNRTEVCETGADRRDYQRNRELPPPRMRFVSGNESHQFSMIGNKISKPPLLYEEVLNSVYICKAF</sequence>
<accession>A0A8T0FSX1</accession>
<organism evidence="2 3">
    <name type="scientific">Argiope bruennichi</name>
    <name type="common">Wasp spider</name>
    <name type="synonym">Aranea bruennichi</name>
    <dbReference type="NCBI Taxonomy" id="94029"/>
    <lineage>
        <taxon>Eukaryota</taxon>
        <taxon>Metazoa</taxon>
        <taxon>Ecdysozoa</taxon>
        <taxon>Arthropoda</taxon>
        <taxon>Chelicerata</taxon>
        <taxon>Arachnida</taxon>
        <taxon>Araneae</taxon>
        <taxon>Araneomorphae</taxon>
        <taxon>Entelegynae</taxon>
        <taxon>Araneoidea</taxon>
        <taxon>Araneidae</taxon>
        <taxon>Argiope</taxon>
    </lineage>
</organism>
<evidence type="ECO:0000313" key="2">
    <source>
        <dbReference type="EMBL" id="KAF8792610.1"/>
    </source>
</evidence>
<name>A0A8T0FSX1_ARGBR</name>
<feature type="compositionally biased region" description="Basic and acidic residues" evidence="1">
    <location>
        <begin position="12"/>
        <end position="25"/>
    </location>
</feature>
<protein>
    <submittedName>
        <fullName evidence="2">Uncharacterized protein</fullName>
    </submittedName>
</protein>
<evidence type="ECO:0000256" key="1">
    <source>
        <dbReference type="SAM" id="MobiDB-lite"/>
    </source>
</evidence>